<dbReference type="InterPro" id="IPR016181">
    <property type="entry name" value="Acyl_CoA_acyltransferase"/>
</dbReference>
<evidence type="ECO:0000256" key="1">
    <source>
        <dbReference type="ARBA" id="ARBA00022679"/>
    </source>
</evidence>
<dbReference type="Proteomes" id="UP001597452">
    <property type="component" value="Unassembled WGS sequence"/>
</dbReference>
<feature type="domain" description="N-acetyltransferase" evidence="2">
    <location>
        <begin position="1"/>
        <end position="150"/>
    </location>
</feature>
<evidence type="ECO:0000313" key="3">
    <source>
        <dbReference type="EMBL" id="MFD2640053.1"/>
    </source>
</evidence>
<organism evidence="3 4">
    <name type="scientific">Piscibacillus salipiscarius</name>
    <dbReference type="NCBI Taxonomy" id="299480"/>
    <lineage>
        <taxon>Bacteria</taxon>
        <taxon>Bacillati</taxon>
        <taxon>Bacillota</taxon>
        <taxon>Bacilli</taxon>
        <taxon>Bacillales</taxon>
        <taxon>Bacillaceae</taxon>
        <taxon>Piscibacillus</taxon>
    </lineage>
</organism>
<reference evidence="4" key="1">
    <citation type="journal article" date="2019" name="Int. J. Syst. Evol. Microbiol.">
        <title>The Global Catalogue of Microorganisms (GCM) 10K type strain sequencing project: providing services to taxonomists for standard genome sequencing and annotation.</title>
        <authorList>
            <consortium name="The Broad Institute Genomics Platform"/>
            <consortium name="The Broad Institute Genome Sequencing Center for Infectious Disease"/>
            <person name="Wu L."/>
            <person name="Ma J."/>
        </authorList>
    </citation>
    <scope>NUCLEOTIDE SEQUENCE [LARGE SCALE GENOMIC DNA]</scope>
    <source>
        <strain evidence="4">TISTR 1571</strain>
    </source>
</reference>
<sequence>MKIRKLTQEEPAPMDLLLLADPSPELVNDYLVQGECFIAEDEGDVIGVYVLIPIETGTIELINIAVSESHQGRGFGKRLIMDAIEQAKREGYQKIEIGTGNSSIHQLALYQKCGFRITGIDQDFFIRNYEEEIYENGIQCRDMIRLTLYL</sequence>
<dbReference type="EC" id="2.3.-.-" evidence="3"/>
<dbReference type="EMBL" id="JBHUMZ010000050">
    <property type="protein sequence ID" value="MFD2640053.1"/>
    <property type="molecule type" value="Genomic_DNA"/>
</dbReference>
<dbReference type="InterPro" id="IPR000182">
    <property type="entry name" value="GNAT_dom"/>
</dbReference>
<comment type="caution">
    <text evidence="3">The sequence shown here is derived from an EMBL/GenBank/DDBJ whole genome shotgun (WGS) entry which is preliminary data.</text>
</comment>
<dbReference type="GO" id="GO:0016746">
    <property type="term" value="F:acyltransferase activity"/>
    <property type="evidence" value="ECO:0007669"/>
    <property type="project" value="UniProtKB-KW"/>
</dbReference>
<accession>A0ABW5QE12</accession>
<name>A0ABW5QE12_9BACI</name>
<dbReference type="Pfam" id="PF00583">
    <property type="entry name" value="Acetyltransf_1"/>
    <property type="match status" value="1"/>
</dbReference>
<dbReference type="PANTHER" id="PTHR13947">
    <property type="entry name" value="GNAT FAMILY N-ACETYLTRANSFERASE"/>
    <property type="match status" value="1"/>
</dbReference>
<keyword evidence="1 3" id="KW-0808">Transferase</keyword>
<dbReference type="Gene3D" id="3.40.630.30">
    <property type="match status" value="1"/>
</dbReference>
<dbReference type="InterPro" id="IPR050769">
    <property type="entry name" value="NAT_camello-type"/>
</dbReference>
<evidence type="ECO:0000313" key="4">
    <source>
        <dbReference type="Proteomes" id="UP001597452"/>
    </source>
</evidence>
<proteinExistence type="predicted"/>
<dbReference type="SUPFAM" id="SSF55729">
    <property type="entry name" value="Acyl-CoA N-acyltransferases (Nat)"/>
    <property type="match status" value="1"/>
</dbReference>
<evidence type="ECO:0000259" key="2">
    <source>
        <dbReference type="PROSITE" id="PS51186"/>
    </source>
</evidence>
<protein>
    <submittedName>
        <fullName evidence="3">GNAT family N-acetyltransferase</fullName>
        <ecNumber evidence="3">2.3.-.-</ecNumber>
    </submittedName>
</protein>
<dbReference type="PROSITE" id="PS51186">
    <property type="entry name" value="GNAT"/>
    <property type="match status" value="1"/>
</dbReference>
<dbReference type="CDD" id="cd04301">
    <property type="entry name" value="NAT_SF"/>
    <property type="match status" value="1"/>
</dbReference>
<keyword evidence="4" id="KW-1185">Reference proteome</keyword>
<dbReference type="RefSeq" id="WP_377330144.1">
    <property type="nucleotide sequence ID" value="NZ_JBHUMZ010000050.1"/>
</dbReference>
<gene>
    <name evidence="3" type="ORF">ACFSW4_14385</name>
</gene>
<keyword evidence="3" id="KW-0012">Acyltransferase</keyword>
<dbReference type="PANTHER" id="PTHR13947:SF37">
    <property type="entry name" value="LD18367P"/>
    <property type="match status" value="1"/>
</dbReference>